<dbReference type="EMBL" id="JABEQE010000021">
    <property type="protein sequence ID" value="MBB2173860.1"/>
    <property type="molecule type" value="Genomic_DNA"/>
</dbReference>
<evidence type="ECO:0000256" key="1">
    <source>
        <dbReference type="ARBA" id="ARBA00013247"/>
    </source>
</evidence>
<evidence type="ECO:0000313" key="10">
    <source>
        <dbReference type="Proteomes" id="UP000577891"/>
    </source>
</evidence>
<protein>
    <recommendedName>
        <fullName evidence="1">ribose-phosphate diphosphokinase</fullName>
        <ecNumber evidence="1">2.7.6.1</ecNumber>
    </recommendedName>
</protein>
<dbReference type="NCBIfam" id="TIGR01251">
    <property type="entry name" value="ribP_PPkin"/>
    <property type="match status" value="1"/>
</dbReference>
<dbReference type="RefSeq" id="WP_182980373.1">
    <property type="nucleotide sequence ID" value="NZ_BAABGB010000055.1"/>
</dbReference>
<dbReference type="GO" id="GO:0016301">
    <property type="term" value="F:kinase activity"/>
    <property type="evidence" value="ECO:0007669"/>
    <property type="project" value="UniProtKB-KW"/>
</dbReference>
<dbReference type="PANTHER" id="PTHR10210:SF32">
    <property type="entry name" value="RIBOSE-PHOSPHATE PYROPHOSPHOKINASE 2"/>
    <property type="match status" value="1"/>
</dbReference>
<dbReference type="SMART" id="SM01400">
    <property type="entry name" value="Pribosyltran_N"/>
    <property type="match status" value="1"/>
</dbReference>
<gene>
    <name evidence="9" type="ORF">HLH35_17345</name>
</gene>
<evidence type="ECO:0000256" key="5">
    <source>
        <dbReference type="ARBA" id="ARBA00022777"/>
    </source>
</evidence>
<dbReference type="InterPro" id="IPR005946">
    <property type="entry name" value="Rib-P_diPkinase"/>
</dbReference>
<organism evidence="9 10">
    <name type="scientific">Gluconacetobacter asukensis</name>
    <dbReference type="NCBI Taxonomy" id="1017181"/>
    <lineage>
        <taxon>Bacteria</taxon>
        <taxon>Pseudomonadati</taxon>
        <taxon>Pseudomonadota</taxon>
        <taxon>Alphaproteobacteria</taxon>
        <taxon>Acetobacterales</taxon>
        <taxon>Acetobacteraceae</taxon>
        <taxon>Gluconacetobacter</taxon>
    </lineage>
</organism>
<keyword evidence="2" id="KW-0808">Transferase</keyword>
<sequence>MDPRPTQPVWQADPQAEGAIRLFALAGTDGLGQAIARHLGLTLGRHEERDFEDGEHKTRALDPVCGADVYLLHSLHGGATGSANDRLCRLLFFVGACKDAGAARVTAIAPYLCYGRKDRRTKPNDPVTTRYVATLFEAVGTDRLVTMDAHDEAAFENAFRRQTVALTAVPLLVESLPGLTAELGADPAHLCVVSPDLGGGKRAERLRGALEAATGHPVGAAFAEKHRSGGQVSGDLFVGDVAGATCIVIDDLVSTGGTLARAARAARGAGARQVVACVTHGLFMAGADSILAEPAIDRILTTDTVQPIRLPDGPARRKLQIVSAAPLLAEAIRRLHRNAPLSDLLVF</sequence>
<dbReference type="Gene3D" id="3.40.50.2020">
    <property type="match status" value="2"/>
</dbReference>
<evidence type="ECO:0000259" key="8">
    <source>
        <dbReference type="Pfam" id="PF13793"/>
    </source>
</evidence>
<evidence type="ECO:0000256" key="4">
    <source>
        <dbReference type="ARBA" id="ARBA00022741"/>
    </source>
</evidence>
<dbReference type="GO" id="GO:0005737">
    <property type="term" value="C:cytoplasm"/>
    <property type="evidence" value="ECO:0007669"/>
    <property type="project" value="TreeGrafter"/>
</dbReference>
<dbReference type="FunFam" id="3.40.50.2020:FF:000014">
    <property type="entry name" value="Ribose-phosphate pyrophosphokinase 1"/>
    <property type="match status" value="1"/>
</dbReference>
<dbReference type="CDD" id="cd06223">
    <property type="entry name" value="PRTases_typeI"/>
    <property type="match status" value="1"/>
</dbReference>
<dbReference type="InterPro" id="IPR029057">
    <property type="entry name" value="PRTase-like"/>
</dbReference>
<evidence type="ECO:0000256" key="2">
    <source>
        <dbReference type="ARBA" id="ARBA00022679"/>
    </source>
</evidence>
<comment type="caution">
    <text evidence="9">The sequence shown here is derived from an EMBL/GenBank/DDBJ whole genome shotgun (WGS) entry which is preliminary data.</text>
</comment>
<evidence type="ECO:0000256" key="3">
    <source>
        <dbReference type="ARBA" id="ARBA00022727"/>
    </source>
</evidence>
<keyword evidence="10" id="KW-1185">Reference proteome</keyword>
<feature type="domain" description="Ribose-phosphate pyrophosphokinase N-terminal" evidence="8">
    <location>
        <begin position="21"/>
        <end position="140"/>
    </location>
</feature>
<name>A0A7W4J362_9PROT</name>
<keyword evidence="6" id="KW-0067">ATP-binding</keyword>
<evidence type="ECO:0000256" key="7">
    <source>
        <dbReference type="ARBA" id="ARBA00049535"/>
    </source>
</evidence>
<proteinExistence type="predicted"/>
<dbReference type="EC" id="2.7.6.1" evidence="1"/>
<keyword evidence="5 9" id="KW-0418">Kinase</keyword>
<reference evidence="9 10" key="1">
    <citation type="submission" date="2020-04" db="EMBL/GenBank/DDBJ databases">
        <title>Description of novel Gluconacetobacter.</title>
        <authorList>
            <person name="Sombolestani A."/>
        </authorList>
    </citation>
    <scope>NUCLEOTIDE SEQUENCE [LARGE SCALE GENOMIC DNA]</scope>
    <source>
        <strain evidence="9 10">LMG 27724</strain>
    </source>
</reference>
<accession>A0A7W4J362</accession>
<dbReference type="InterPro" id="IPR000836">
    <property type="entry name" value="PRTase_dom"/>
</dbReference>
<keyword evidence="3" id="KW-0545">Nucleotide biosynthesis</keyword>
<comment type="catalytic activity">
    <reaction evidence="7">
        <text>D-ribose 5-phosphate + ATP = 5-phospho-alpha-D-ribose 1-diphosphate + AMP + H(+)</text>
        <dbReference type="Rhea" id="RHEA:15609"/>
        <dbReference type="ChEBI" id="CHEBI:15378"/>
        <dbReference type="ChEBI" id="CHEBI:30616"/>
        <dbReference type="ChEBI" id="CHEBI:58017"/>
        <dbReference type="ChEBI" id="CHEBI:78346"/>
        <dbReference type="ChEBI" id="CHEBI:456215"/>
        <dbReference type="EC" id="2.7.6.1"/>
    </reaction>
</comment>
<dbReference type="GO" id="GO:0006164">
    <property type="term" value="P:purine nucleotide biosynthetic process"/>
    <property type="evidence" value="ECO:0007669"/>
    <property type="project" value="TreeGrafter"/>
</dbReference>
<evidence type="ECO:0000313" key="9">
    <source>
        <dbReference type="EMBL" id="MBB2173860.1"/>
    </source>
</evidence>
<dbReference type="Proteomes" id="UP000577891">
    <property type="component" value="Unassembled WGS sequence"/>
</dbReference>
<dbReference type="InterPro" id="IPR029099">
    <property type="entry name" value="Pribosyltran_N"/>
</dbReference>
<dbReference type="GO" id="GO:0002189">
    <property type="term" value="C:ribose phosphate diphosphokinase complex"/>
    <property type="evidence" value="ECO:0007669"/>
    <property type="project" value="TreeGrafter"/>
</dbReference>
<dbReference type="Pfam" id="PF14572">
    <property type="entry name" value="Pribosyl_synth"/>
    <property type="match status" value="1"/>
</dbReference>
<keyword evidence="4" id="KW-0547">Nucleotide-binding</keyword>
<dbReference type="GO" id="GO:0005524">
    <property type="term" value="F:ATP binding"/>
    <property type="evidence" value="ECO:0007669"/>
    <property type="project" value="UniProtKB-KW"/>
</dbReference>
<evidence type="ECO:0000256" key="6">
    <source>
        <dbReference type="ARBA" id="ARBA00022840"/>
    </source>
</evidence>
<dbReference type="Pfam" id="PF13793">
    <property type="entry name" value="Pribosyltran_N"/>
    <property type="match status" value="1"/>
</dbReference>
<dbReference type="PANTHER" id="PTHR10210">
    <property type="entry name" value="RIBOSE-PHOSPHATE DIPHOSPHOKINASE FAMILY MEMBER"/>
    <property type="match status" value="1"/>
</dbReference>
<dbReference type="GO" id="GO:0006015">
    <property type="term" value="P:5-phosphoribose 1-diphosphate biosynthetic process"/>
    <property type="evidence" value="ECO:0007669"/>
    <property type="project" value="TreeGrafter"/>
</dbReference>
<dbReference type="SUPFAM" id="SSF53271">
    <property type="entry name" value="PRTase-like"/>
    <property type="match status" value="2"/>
</dbReference>
<dbReference type="GO" id="GO:0004749">
    <property type="term" value="F:ribose phosphate diphosphokinase activity"/>
    <property type="evidence" value="ECO:0007669"/>
    <property type="project" value="UniProtKB-EC"/>
</dbReference>
<dbReference type="AlphaFoldDB" id="A0A7W4J362"/>
<dbReference type="GO" id="GO:0000287">
    <property type="term" value="F:magnesium ion binding"/>
    <property type="evidence" value="ECO:0007669"/>
    <property type="project" value="InterPro"/>
</dbReference>